<dbReference type="Pfam" id="PF24883">
    <property type="entry name" value="NPHP3_N"/>
    <property type="match status" value="1"/>
</dbReference>
<protein>
    <recommendedName>
        <fullName evidence="6">NACHT domain-containing protein</fullName>
    </recommendedName>
</protein>
<accession>A0A9N9VMN2</accession>
<dbReference type="Gene3D" id="3.40.50.300">
    <property type="entry name" value="P-loop containing nucleotide triphosphate hydrolases"/>
    <property type="match status" value="1"/>
</dbReference>
<keyword evidence="1" id="KW-0677">Repeat</keyword>
<name>A0A9N9VMN2_9HYPO</name>
<dbReference type="Proteomes" id="UP000696573">
    <property type="component" value="Unassembled WGS sequence"/>
</dbReference>
<gene>
    <name evidence="4" type="ORF">CRHIZ90672A_00013994</name>
</gene>
<dbReference type="AlphaFoldDB" id="A0A9N9VMN2"/>
<dbReference type="OrthoDB" id="21416at2759"/>
<dbReference type="Pfam" id="PF24809">
    <property type="entry name" value="DUF7708"/>
    <property type="match status" value="1"/>
</dbReference>
<evidence type="ECO:0000259" key="2">
    <source>
        <dbReference type="Pfam" id="PF24809"/>
    </source>
</evidence>
<dbReference type="InterPro" id="IPR056125">
    <property type="entry name" value="DUF7708"/>
</dbReference>
<dbReference type="PANTHER" id="PTHR10039">
    <property type="entry name" value="AMELOGENIN"/>
    <property type="match status" value="1"/>
</dbReference>
<feature type="domain" description="DUF7708" evidence="2">
    <location>
        <begin position="83"/>
        <end position="214"/>
    </location>
</feature>
<evidence type="ECO:0000313" key="4">
    <source>
        <dbReference type="EMBL" id="CAH0026227.1"/>
    </source>
</evidence>
<dbReference type="PANTHER" id="PTHR10039:SF14">
    <property type="entry name" value="NACHT DOMAIN-CONTAINING PROTEIN"/>
    <property type="match status" value="1"/>
</dbReference>
<evidence type="ECO:0008006" key="6">
    <source>
        <dbReference type="Google" id="ProtNLM"/>
    </source>
</evidence>
<dbReference type="InterPro" id="IPR027417">
    <property type="entry name" value="P-loop_NTPase"/>
</dbReference>
<dbReference type="SUPFAM" id="SSF52540">
    <property type="entry name" value="P-loop containing nucleoside triphosphate hydrolases"/>
    <property type="match status" value="1"/>
</dbReference>
<keyword evidence="5" id="KW-1185">Reference proteome</keyword>
<reference evidence="4" key="1">
    <citation type="submission" date="2021-10" db="EMBL/GenBank/DDBJ databases">
        <authorList>
            <person name="Piombo E."/>
        </authorList>
    </citation>
    <scope>NUCLEOTIDE SEQUENCE</scope>
</reference>
<sequence>MSIVEMSRAQQIGALLWKEAVKQHNDCLEKGVGDKRFINIEDTPFDEIDVNSLAVTAYRVSNGLNKEQGPFGTTLWRILRLLDGHASIIDIFTQFNPQMGNWVLGSVKKLLKIIEETEKACSIAGEGIVWILVHLGRWEQTAKIYGLLNSDPVRKSIVLLYTKILDFLTSATQWLEQSKISKIAANVFKAKGDEFQQKVKKLNEASDLVDKEINTRVLEIFQVMKTDVCRILENTDRDIVITQRLEERIITMQNQLSYMAKDTETSKQALAETMHLPQSRKWLLKGVTEVSPAQSQVKGTCEWLPQHPVFSKWLSRPNPPVLWVEGLPGRGKTTMAHYLRQFLHESGRKTIFYGFRRSGLASKYTIISALSSIMVQILGTSVNMEPSVSRPVTKLANRHPSGPQECSFEELLGATQHLLQNERGCILILDALDECLIKDDSSQVRAREFVQVLDNALSKSGGRVVVFSRPEPQFIDIMNSALVIQLSSELVLADIIKFSHSEYQQLGLFAAEEASTMEHVKLYSQGSFWWAKLFLEHLDKAPDLTSFRRRLHRPIRTVEKFYSEGLKEVSRGIDEDVKNCQKNIFTIMLHAQRVLSVLELRDALGLPENRAGDIISRICRPIISVQGDCVQFSHPSAREFIESRQSATEVLSLGYSISDPHSTIAEFCMDVLQRQEHAELQGILTYLKRNHDPSGDSVDLVLGTGQDFYNYAAKYWHVHLCKAEQPSDQLIAAVRKFLFGLQFTHWCEYSTTAFGALIGVTGPLDRLKMWKQQLSSRQRTWLDLEHCYESSYSQLVEACKTSAPFHQCLARISLCGHYLHLGLIREHDYLLGIISSFLKKNLPLNHPVVLRNKSTIAFSFLRTGKMQEALDIYSALMPLQKEIFGEQSIQFINAQHYCGESQYFMANLEASLVIFNSTVKGFLNTQGPDSWSYIAAKLWYGRSLAQLGDVESALRIWKDCLQKRLEDEGPHDEFAINIRIGLADLLMFVDRSKEAFLLVEESLPVIRASRSLTDISRLDAEILLAKIYHKLGMGDHAWKSVEELERNGCLASHFQRSCQVSHLKGLLLAAGGSYAEGMATLMGVLIQTEPEQNNLCLLWMRLDLADMIRRRGPERDKNTAAILFDKIVRDLSQPRDHPVREEPDSPRLLKAAEEALRYTRSKQYAMAKEVLAREEVEWMRPSDLWMWYTEQLVFV</sequence>
<proteinExistence type="predicted"/>
<feature type="domain" description="Nephrocystin 3-like N-terminal" evidence="3">
    <location>
        <begin position="299"/>
        <end position="469"/>
    </location>
</feature>
<dbReference type="EMBL" id="CABFNQ020000718">
    <property type="protein sequence ID" value="CAH0026227.1"/>
    <property type="molecule type" value="Genomic_DNA"/>
</dbReference>
<evidence type="ECO:0000259" key="3">
    <source>
        <dbReference type="Pfam" id="PF24883"/>
    </source>
</evidence>
<evidence type="ECO:0000313" key="5">
    <source>
        <dbReference type="Proteomes" id="UP000696573"/>
    </source>
</evidence>
<organism evidence="4 5">
    <name type="scientific">Clonostachys rhizophaga</name>
    <dbReference type="NCBI Taxonomy" id="160324"/>
    <lineage>
        <taxon>Eukaryota</taxon>
        <taxon>Fungi</taxon>
        <taxon>Dikarya</taxon>
        <taxon>Ascomycota</taxon>
        <taxon>Pezizomycotina</taxon>
        <taxon>Sordariomycetes</taxon>
        <taxon>Hypocreomycetidae</taxon>
        <taxon>Hypocreales</taxon>
        <taxon>Bionectriaceae</taxon>
        <taxon>Clonostachys</taxon>
    </lineage>
</organism>
<comment type="caution">
    <text evidence="4">The sequence shown here is derived from an EMBL/GenBank/DDBJ whole genome shotgun (WGS) entry which is preliminary data.</text>
</comment>
<dbReference type="Gene3D" id="1.25.40.10">
    <property type="entry name" value="Tetratricopeptide repeat domain"/>
    <property type="match status" value="1"/>
</dbReference>
<dbReference type="InterPro" id="IPR056884">
    <property type="entry name" value="NPHP3-like_N"/>
</dbReference>
<dbReference type="InterPro" id="IPR011990">
    <property type="entry name" value="TPR-like_helical_dom_sf"/>
</dbReference>
<dbReference type="SUPFAM" id="SSF48452">
    <property type="entry name" value="TPR-like"/>
    <property type="match status" value="1"/>
</dbReference>
<evidence type="ECO:0000256" key="1">
    <source>
        <dbReference type="ARBA" id="ARBA00022737"/>
    </source>
</evidence>